<protein>
    <submittedName>
        <fullName evidence="1">Uncharacterized protein</fullName>
    </submittedName>
</protein>
<proteinExistence type="predicted"/>
<evidence type="ECO:0000313" key="2">
    <source>
        <dbReference type="Proteomes" id="UP001144110"/>
    </source>
</evidence>
<name>A0AAE3P4R9_9BACT</name>
<sequence length="251" mass="29197">SGEDFPDKVFPKGNYVLKVGRAKQCQNSRSNHNGFVELVGYWTDEVGKREKIFYYPKIKGYRLDWCRIWGRDCGKGAADAFCRLKGYTEAKSWEIDPDIGLRSPTYVIDSGQICNQSFCDGFKYITCTSERKISDAYKRIFFNWNIYACSFTDTSHFTLSKPAYIHKLAIWYKWSPGEKTVSYVLYRNNRVFLRGVFRKGGCDRYQRMWCSGEDFPDKVFPKGNYVLKVGRAKQCQNSRSNHNGFVELVGY</sequence>
<comment type="caution">
    <text evidence="1">The sequence shown here is derived from an EMBL/GenBank/DDBJ whole genome shotgun (WGS) entry which is preliminary data.</text>
</comment>
<dbReference type="EMBL" id="JAPHEG010000005">
    <property type="protein sequence ID" value="MDF2954055.1"/>
    <property type="molecule type" value="Genomic_DNA"/>
</dbReference>
<feature type="non-terminal residue" evidence="1">
    <location>
        <position position="1"/>
    </location>
</feature>
<accession>A0AAE3P4R9</accession>
<gene>
    <name evidence="1" type="ORF">OD816_001300</name>
</gene>
<organism evidence="1 2">
    <name type="scientific">Candidatus Thermodesulfobacterium syntrophicum</name>
    <dbReference type="NCBI Taxonomy" id="3060442"/>
    <lineage>
        <taxon>Bacteria</taxon>
        <taxon>Pseudomonadati</taxon>
        <taxon>Thermodesulfobacteriota</taxon>
        <taxon>Thermodesulfobacteria</taxon>
        <taxon>Thermodesulfobacteriales</taxon>
        <taxon>Thermodesulfobacteriaceae</taxon>
        <taxon>Thermodesulfobacterium</taxon>
    </lineage>
</organism>
<dbReference type="AlphaFoldDB" id="A0AAE3P4R9"/>
<dbReference type="Proteomes" id="UP001144110">
    <property type="component" value="Unassembled WGS sequence"/>
</dbReference>
<evidence type="ECO:0000313" key="1">
    <source>
        <dbReference type="EMBL" id="MDF2954055.1"/>
    </source>
</evidence>
<reference evidence="1" key="1">
    <citation type="submission" date="2022-11" db="EMBL/GenBank/DDBJ databases">
        <title>Candidatus Alkanophaga archaea from heated hydrothermal vent sediment oxidize petroleum alkanes.</title>
        <authorList>
            <person name="Zehnle H."/>
            <person name="Laso-Perez R."/>
            <person name="Lipp J."/>
            <person name="Teske A."/>
            <person name="Wegener G."/>
        </authorList>
    </citation>
    <scope>NUCLEOTIDE SEQUENCE</scope>
    <source>
        <strain evidence="1">MCA70</strain>
    </source>
</reference>